<dbReference type="PANTHER" id="PTHR46043">
    <property type="entry name" value="ARM REPEAT SUPERFAMILY PROTEIN"/>
    <property type="match status" value="1"/>
</dbReference>
<evidence type="ECO:0000313" key="2">
    <source>
        <dbReference type="EMBL" id="KAF3340162.1"/>
    </source>
</evidence>
<feature type="region of interest" description="Disordered" evidence="1">
    <location>
        <begin position="1"/>
        <end position="38"/>
    </location>
</feature>
<dbReference type="PANTHER" id="PTHR46043:SF9">
    <property type="entry name" value="ARM REPEAT SUPERFAMILY PROTEIN"/>
    <property type="match status" value="1"/>
</dbReference>
<comment type="caution">
    <text evidence="2">The sequence shown here is derived from an EMBL/GenBank/DDBJ whole genome shotgun (WGS) entry which is preliminary data.</text>
</comment>
<proteinExistence type="predicted"/>
<evidence type="ECO:0000256" key="1">
    <source>
        <dbReference type="SAM" id="MobiDB-lite"/>
    </source>
</evidence>
<reference evidence="2" key="1">
    <citation type="submission" date="2020-01" db="EMBL/GenBank/DDBJ databases">
        <title>Genome sequence of Kobresia littledalei, the first chromosome-level genome in the family Cyperaceae.</title>
        <authorList>
            <person name="Qu G."/>
        </authorList>
    </citation>
    <scope>NUCLEOTIDE SEQUENCE</scope>
    <source>
        <strain evidence="2">C.B.Clarke</strain>
        <tissue evidence="2">Leaf</tissue>
    </source>
</reference>
<keyword evidence="3" id="KW-1185">Reference proteome</keyword>
<dbReference type="SUPFAM" id="SSF48371">
    <property type="entry name" value="ARM repeat"/>
    <property type="match status" value="1"/>
</dbReference>
<dbReference type="AlphaFoldDB" id="A0A833RIK6"/>
<name>A0A833RIK6_9POAL</name>
<accession>A0A833RIK6</accession>
<dbReference type="InterPro" id="IPR011989">
    <property type="entry name" value="ARM-like"/>
</dbReference>
<feature type="compositionally biased region" description="Pro residues" evidence="1">
    <location>
        <begin position="26"/>
        <end position="35"/>
    </location>
</feature>
<dbReference type="Gene3D" id="1.25.10.10">
    <property type="entry name" value="Leucine-rich Repeat Variant"/>
    <property type="match status" value="2"/>
</dbReference>
<sequence length="508" mass="54820">MILPPPVPVPVPPVHTRSSMPEPDPDPGCSPPLNSPPYQTLPNLESTLQTVPKKIPILTHLVASHTTNVPHATIRPIAAVPENRNPLGLYSLDQPQQCSASLTESDDCTSVGVISHIGTGTAENLGLSRIEYDSGSETYFDADTGTPGKLVLDRLDADSNAEIYFDTDTGTNADSQIPLDVVVLELMSDLQGADLDTRKAAASTLKCISLTPDTVQLIATSCLRPLVDLIFSGDDAAISLAARILRDISLQLPEKHRQLMADARVIPAMVEILSFCSIPRCRQYAVQTLRNLTKGTRSSDAMRRLVVVEGGFKRLIRSLSGPGPYEVEAEALCYIAPATPVSLLLSQGIVPLMVHVLRHESSAARQVIAATIPSLPRSNRLQAAFGKSGAIHLLTSMLDEDLAASHEAAARALCCLLRCNKNLDIVRKDPACIAGLVRMLRSGTVRTCLVPAIACLLYLVPIWRCREEMLAQGVIEALKDLKIQVPGARKLIQRLEGGTWMEKVLCLA</sequence>
<protein>
    <submittedName>
        <fullName evidence="2">U-box domain-containing protein 10</fullName>
    </submittedName>
</protein>
<dbReference type="InterPro" id="IPR016024">
    <property type="entry name" value="ARM-type_fold"/>
</dbReference>
<dbReference type="InterPro" id="IPR000225">
    <property type="entry name" value="Armadillo"/>
</dbReference>
<organism evidence="2 3">
    <name type="scientific">Carex littledalei</name>
    <dbReference type="NCBI Taxonomy" id="544730"/>
    <lineage>
        <taxon>Eukaryota</taxon>
        <taxon>Viridiplantae</taxon>
        <taxon>Streptophyta</taxon>
        <taxon>Embryophyta</taxon>
        <taxon>Tracheophyta</taxon>
        <taxon>Spermatophyta</taxon>
        <taxon>Magnoliopsida</taxon>
        <taxon>Liliopsida</taxon>
        <taxon>Poales</taxon>
        <taxon>Cyperaceae</taxon>
        <taxon>Cyperoideae</taxon>
        <taxon>Cariceae</taxon>
        <taxon>Carex</taxon>
        <taxon>Carex subgen. Euthyceras</taxon>
    </lineage>
</organism>
<dbReference type="EMBL" id="SWLB01000003">
    <property type="protein sequence ID" value="KAF3340162.1"/>
    <property type="molecule type" value="Genomic_DNA"/>
</dbReference>
<gene>
    <name evidence="2" type="ORF">FCM35_KLT15933</name>
</gene>
<feature type="compositionally biased region" description="Pro residues" evidence="1">
    <location>
        <begin position="1"/>
        <end position="13"/>
    </location>
</feature>
<dbReference type="SMART" id="SM00185">
    <property type="entry name" value="ARM"/>
    <property type="match status" value="3"/>
</dbReference>
<dbReference type="Proteomes" id="UP000623129">
    <property type="component" value="Unassembled WGS sequence"/>
</dbReference>
<evidence type="ECO:0000313" key="3">
    <source>
        <dbReference type="Proteomes" id="UP000623129"/>
    </source>
</evidence>